<proteinExistence type="predicted"/>
<feature type="domain" description="O-antigen ligase-related" evidence="6">
    <location>
        <begin position="205"/>
        <end position="356"/>
    </location>
</feature>
<comment type="subcellular location">
    <subcellularLocation>
        <location evidence="1">Membrane</location>
        <topology evidence="1">Multi-pass membrane protein</topology>
    </subcellularLocation>
</comment>
<feature type="transmembrane region" description="Helical" evidence="5">
    <location>
        <begin position="199"/>
        <end position="216"/>
    </location>
</feature>
<feature type="transmembrane region" description="Helical" evidence="5">
    <location>
        <begin position="380"/>
        <end position="398"/>
    </location>
</feature>
<dbReference type="GO" id="GO:0016020">
    <property type="term" value="C:membrane"/>
    <property type="evidence" value="ECO:0007669"/>
    <property type="project" value="UniProtKB-SubCell"/>
</dbReference>
<evidence type="ECO:0000313" key="8">
    <source>
        <dbReference type="Proteomes" id="UP000295509"/>
    </source>
</evidence>
<dbReference type="InterPro" id="IPR007016">
    <property type="entry name" value="O-antigen_ligase-rel_domated"/>
</dbReference>
<keyword evidence="8" id="KW-1185">Reference proteome</keyword>
<evidence type="ECO:0000256" key="4">
    <source>
        <dbReference type="ARBA" id="ARBA00023136"/>
    </source>
</evidence>
<sequence length="458" mass="50009">MRPYDTSFLPVSDILTQTKFFLSWIATAAIVLSPALMLSMKGGTGYCFFIVLALSLLHLGNREYRIQAARLWREHRWFLASLFGLPCIVLFQILVMRTGTFPSLDPLLRLPLAIPSFFFLASMQSRQLRMVQWGFAAGALAAGAWSIYALSHPAVWTDGTRLGNSFTNPIPFGDTALLLGFLSIASLRRADTRGHPVEIAIKFAALVGGLFASYLSGTRGGWIAIPVLLWFTVSGRHWLAARSVRIVLIAAIVGGATGAVSTHDIRARFTAIATDLQKMREGNADTSTGARLELWRASALLYTRHPVLGVGRGSLAKSLGALSAHGEAPNYIVNDRAHNDFFSILAEMGTVGVAALLLLYSATFMMFWRLRRNADPEIATAAYLGLLIVSATILFGMTIDVFTLVMNVAFFALTIVTLLAWIEARKREIAQSDRITAATRPIDIGDASRQRSTSIPGK</sequence>
<dbReference type="OrthoDB" id="8576060at2"/>
<dbReference type="InterPro" id="IPR051533">
    <property type="entry name" value="WaaL-like"/>
</dbReference>
<organism evidence="7 8">
    <name type="scientific">Paraburkholderia rhizosphaerae</name>
    <dbReference type="NCBI Taxonomy" id="480658"/>
    <lineage>
        <taxon>Bacteria</taxon>
        <taxon>Pseudomonadati</taxon>
        <taxon>Pseudomonadota</taxon>
        <taxon>Betaproteobacteria</taxon>
        <taxon>Burkholderiales</taxon>
        <taxon>Burkholderiaceae</taxon>
        <taxon>Paraburkholderia</taxon>
    </lineage>
</organism>
<dbReference type="PANTHER" id="PTHR37422">
    <property type="entry name" value="TEICHURONIC ACID BIOSYNTHESIS PROTEIN TUAE"/>
    <property type="match status" value="1"/>
</dbReference>
<feature type="transmembrane region" description="Helical" evidence="5">
    <location>
        <begin position="170"/>
        <end position="187"/>
    </location>
</feature>
<dbReference type="Pfam" id="PF04932">
    <property type="entry name" value="Wzy_C"/>
    <property type="match status" value="1"/>
</dbReference>
<keyword evidence="4 5" id="KW-0472">Membrane</keyword>
<evidence type="ECO:0000256" key="5">
    <source>
        <dbReference type="SAM" id="Phobius"/>
    </source>
</evidence>
<feature type="transmembrane region" description="Helical" evidence="5">
    <location>
        <begin position="130"/>
        <end position="150"/>
    </location>
</feature>
<dbReference type="Proteomes" id="UP000295509">
    <property type="component" value="Unassembled WGS sequence"/>
</dbReference>
<gene>
    <name evidence="7" type="ORF">BX592_122121</name>
</gene>
<dbReference type="AlphaFoldDB" id="A0A4R8LGP1"/>
<keyword evidence="7" id="KW-0436">Ligase</keyword>
<keyword evidence="3 5" id="KW-1133">Transmembrane helix</keyword>
<feature type="transmembrane region" description="Helical" evidence="5">
    <location>
        <begin position="43"/>
        <end position="61"/>
    </location>
</feature>
<dbReference type="GO" id="GO:0016874">
    <property type="term" value="F:ligase activity"/>
    <property type="evidence" value="ECO:0007669"/>
    <property type="project" value="UniProtKB-KW"/>
</dbReference>
<feature type="transmembrane region" description="Helical" evidence="5">
    <location>
        <begin position="77"/>
        <end position="95"/>
    </location>
</feature>
<reference evidence="7 8" key="1">
    <citation type="submission" date="2019-03" db="EMBL/GenBank/DDBJ databases">
        <title>Genomic Encyclopedia of Type Strains, Phase III (KMG-III): the genomes of soil and plant-associated and newly described type strains.</title>
        <authorList>
            <person name="Whitman W."/>
        </authorList>
    </citation>
    <scope>NUCLEOTIDE SEQUENCE [LARGE SCALE GENOMIC DNA]</scope>
    <source>
        <strain evidence="7 8">LMG 29544</strain>
    </source>
</reference>
<comment type="caution">
    <text evidence="7">The sequence shown here is derived from an EMBL/GenBank/DDBJ whole genome shotgun (WGS) entry which is preliminary data.</text>
</comment>
<evidence type="ECO:0000256" key="2">
    <source>
        <dbReference type="ARBA" id="ARBA00022692"/>
    </source>
</evidence>
<protein>
    <submittedName>
        <fullName evidence="7">O-antigen ligase</fullName>
    </submittedName>
</protein>
<feature type="transmembrane region" description="Helical" evidence="5">
    <location>
        <begin position="20"/>
        <end position="37"/>
    </location>
</feature>
<feature type="transmembrane region" description="Helical" evidence="5">
    <location>
        <begin position="404"/>
        <end position="422"/>
    </location>
</feature>
<feature type="transmembrane region" description="Helical" evidence="5">
    <location>
        <begin position="246"/>
        <end position="263"/>
    </location>
</feature>
<name>A0A4R8LGP1_9BURK</name>
<dbReference type="PANTHER" id="PTHR37422:SF13">
    <property type="entry name" value="LIPOPOLYSACCHARIDE BIOSYNTHESIS PROTEIN PA4999-RELATED"/>
    <property type="match status" value="1"/>
</dbReference>
<keyword evidence="2 5" id="KW-0812">Transmembrane</keyword>
<evidence type="ECO:0000313" key="7">
    <source>
        <dbReference type="EMBL" id="TDY42312.1"/>
    </source>
</evidence>
<accession>A0A4R8LGP1</accession>
<evidence type="ECO:0000256" key="1">
    <source>
        <dbReference type="ARBA" id="ARBA00004141"/>
    </source>
</evidence>
<feature type="transmembrane region" description="Helical" evidence="5">
    <location>
        <begin position="107"/>
        <end position="123"/>
    </location>
</feature>
<feature type="transmembrane region" description="Helical" evidence="5">
    <location>
        <begin position="341"/>
        <end position="368"/>
    </location>
</feature>
<evidence type="ECO:0000256" key="3">
    <source>
        <dbReference type="ARBA" id="ARBA00022989"/>
    </source>
</evidence>
<dbReference type="EMBL" id="SORE01000022">
    <property type="protein sequence ID" value="TDY42312.1"/>
    <property type="molecule type" value="Genomic_DNA"/>
</dbReference>
<evidence type="ECO:0000259" key="6">
    <source>
        <dbReference type="Pfam" id="PF04932"/>
    </source>
</evidence>